<dbReference type="InterPro" id="IPR046953">
    <property type="entry name" value="Spore_GerAC-like_C"/>
</dbReference>
<dbReference type="Gene3D" id="3.30.300.210">
    <property type="entry name" value="Nutrient germinant receptor protein C, domain 3"/>
    <property type="match status" value="1"/>
</dbReference>
<evidence type="ECO:0000313" key="11">
    <source>
        <dbReference type="EMBL" id="MCX7568391.1"/>
    </source>
</evidence>
<keyword evidence="4" id="KW-0732">Signal</keyword>
<sequence>MHTETPPKRVWRPLLSLLLIVSLTMAACTGCYDRIELEGMAFVVSLGIDKAPENMIDVTARIAVPSAQEAGREEGGESGSQVSGAEAITVRAHTIPGALNFLNTTVERRISLLHLANLVVGEEMAKDEQFIEFLRPLTRYREFRRTVHVFVTRGTARETFDQNKPVLEKSVSRFNESVTNVGKHTGLTPYVIFHEFITSMEAPNQDAILPTVGINDKVKKKNNSDDSEGESWAEETELSSVPGEVVRQGGNPLEFVGTGVFRDAKLVTMLDGIETRMLLTLRGELLRTQMDFPDPLQKGAYVSVELKHARSPHIEVDLSQKPVRVHVNESLEGDLIGVQSHVNYTELKHLHQLEQKIGARLSRNQKELIERMFHEYQADPFHIFKQTRSQFATAADLQRFPFRKSLKTAKVDVKVTINIRRTGVQTAPIIAK</sequence>
<proteinExistence type="inferred from homology"/>
<evidence type="ECO:0000256" key="4">
    <source>
        <dbReference type="ARBA" id="ARBA00022729"/>
    </source>
</evidence>
<comment type="subcellular location">
    <subcellularLocation>
        <location evidence="1">Membrane</location>
        <topology evidence="1">Lipid-anchor</topology>
    </subcellularLocation>
</comment>
<dbReference type="InterPro" id="IPR008844">
    <property type="entry name" value="Spore_GerAC-like"/>
</dbReference>
<evidence type="ECO:0000259" key="10">
    <source>
        <dbReference type="Pfam" id="PF25198"/>
    </source>
</evidence>
<comment type="caution">
    <text evidence="11">The sequence shown here is derived from an EMBL/GenBank/DDBJ whole genome shotgun (WGS) entry which is preliminary data.</text>
</comment>
<evidence type="ECO:0000256" key="5">
    <source>
        <dbReference type="ARBA" id="ARBA00023136"/>
    </source>
</evidence>
<organism evidence="11 12">
    <name type="scientific">Tumebacillus lacus</name>
    <dbReference type="NCBI Taxonomy" id="2995335"/>
    <lineage>
        <taxon>Bacteria</taxon>
        <taxon>Bacillati</taxon>
        <taxon>Bacillota</taxon>
        <taxon>Bacilli</taxon>
        <taxon>Bacillales</taxon>
        <taxon>Alicyclobacillaceae</taxon>
        <taxon>Tumebacillus</taxon>
    </lineage>
</organism>
<dbReference type="PANTHER" id="PTHR35789:SF1">
    <property type="entry name" value="SPORE GERMINATION PROTEIN B3"/>
    <property type="match status" value="1"/>
</dbReference>
<dbReference type="PANTHER" id="PTHR35789">
    <property type="entry name" value="SPORE GERMINATION PROTEIN B3"/>
    <property type="match status" value="1"/>
</dbReference>
<evidence type="ECO:0000256" key="1">
    <source>
        <dbReference type="ARBA" id="ARBA00004635"/>
    </source>
</evidence>
<keyword evidence="7" id="KW-0449">Lipoprotein</keyword>
<keyword evidence="5" id="KW-0472">Membrane</keyword>
<dbReference type="InterPro" id="IPR057336">
    <property type="entry name" value="GerAC_N"/>
</dbReference>
<dbReference type="EMBL" id="JAPMLT010000001">
    <property type="protein sequence ID" value="MCX7568391.1"/>
    <property type="molecule type" value="Genomic_DNA"/>
</dbReference>
<dbReference type="Proteomes" id="UP001208017">
    <property type="component" value="Unassembled WGS sequence"/>
</dbReference>
<evidence type="ECO:0000256" key="6">
    <source>
        <dbReference type="ARBA" id="ARBA00023139"/>
    </source>
</evidence>
<comment type="similarity">
    <text evidence="2">Belongs to the GerABKC lipoprotein family.</text>
</comment>
<keyword evidence="6" id="KW-0564">Palmitate</keyword>
<feature type="region of interest" description="Disordered" evidence="8">
    <location>
        <begin position="219"/>
        <end position="241"/>
    </location>
</feature>
<gene>
    <name evidence="11" type="ORF">OS242_00195</name>
</gene>
<evidence type="ECO:0000256" key="7">
    <source>
        <dbReference type="ARBA" id="ARBA00023288"/>
    </source>
</evidence>
<dbReference type="Pfam" id="PF05504">
    <property type="entry name" value="Spore_GerAC"/>
    <property type="match status" value="1"/>
</dbReference>
<evidence type="ECO:0000256" key="3">
    <source>
        <dbReference type="ARBA" id="ARBA00022544"/>
    </source>
</evidence>
<accession>A0ABT3WVY1</accession>
<protein>
    <submittedName>
        <fullName evidence="11">Ger(X)C family spore germination protein</fullName>
    </submittedName>
</protein>
<name>A0ABT3WVY1_9BACL</name>
<dbReference type="Pfam" id="PF25198">
    <property type="entry name" value="Spore_GerAC_N"/>
    <property type="match status" value="1"/>
</dbReference>
<keyword evidence="12" id="KW-1185">Reference proteome</keyword>
<evidence type="ECO:0000256" key="2">
    <source>
        <dbReference type="ARBA" id="ARBA00007886"/>
    </source>
</evidence>
<feature type="domain" description="Spore germination protein N-terminal" evidence="10">
    <location>
        <begin position="33"/>
        <end position="213"/>
    </location>
</feature>
<dbReference type="NCBIfam" id="TIGR02887">
    <property type="entry name" value="spore_ger_x_C"/>
    <property type="match status" value="1"/>
</dbReference>
<reference evidence="11 12" key="1">
    <citation type="submission" date="2022-11" db="EMBL/GenBank/DDBJ databases">
        <title>Study of microbial diversity in lake waters.</title>
        <authorList>
            <person name="Zhang J."/>
        </authorList>
    </citation>
    <scope>NUCLEOTIDE SEQUENCE [LARGE SCALE GENOMIC DNA]</scope>
    <source>
        <strain evidence="11 12">DT12</strain>
    </source>
</reference>
<evidence type="ECO:0000259" key="9">
    <source>
        <dbReference type="Pfam" id="PF05504"/>
    </source>
</evidence>
<dbReference type="InterPro" id="IPR038501">
    <property type="entry name" value="Spore_GerAC_C_sf"/>
</dbReference>
<dbReference type="RefSeq" id="WP_267149646.1">
    <property type="nucleotide sequence ID" value="NZ_JAPMLT010000001.1"/>
</dbReference>
<evidence type="ECO:0000256" key="8">
    <source>
        <dbReference type="SAM" id="MobiDB-lite"/>
    </source>
</evidence>
<feature type="compositionally biased region" description="Acidic residues" evidence="8">
    <location>
        <begin position="225"/>
        <end position="237"/>
    </location>
</feature>
<keyword evidence="3" id="KW-0309">Germination</keyword>
<evidence type="ECO:0000313" key="12">
    <source>
        <dbReference type="Proteomes" id="UP001208017"/>
    </source>
</evidence>
<feature type="domain" description="Spore germination GerAC-like C-terminal" evidence="9">
    <location>
        <begin position="257"/>
        <end position="423"/>
    </location>
</feature>